<name>A0A978V3K3_ZIZJJ</name>
<accession>A0A978V3K3</accession>
<dbReference type="Gene3D" id="1.10.150.380">
    <property type="entry name" value="GatB domain, N-terminal subdomain"/>
    <property type="match status" value="1"/>
</dbReference>
<dbReference type="Proteomes" id="UP000813462">
    <property type="component" value="Unassembled WGS sequence"/>
</dbReference>
<dbReference type="InterPro" id="IPR003789">
    <property type="entry name" value="Asn/Gln_tRNA_amidoTrase-B-like"/>
</dbReference>
<dbReference type="GO" id="GO:0032543">
    <property type="term" value="P:mitochondrial translation"/>
    <property type="evidence" value="ECO:0007669"/>
    <property type="project" value="UniProtKB-UniRule"/>
</dbReference>
<dbReference type="NCBIfam" id="NF004012">
    <property type="entry name" value="PRK05477.1-2"/>
    <property type="match status" value="1"/>
</dbReference>
<keyword evidence="6 10" id="KW-0648">Protein biosynthesis</keyword>
<protein>
    <recommendedName>
        <fullName evidence="10">Glutamyl-tRNA(Gln) amidotransferase subunit B, chloroplastic/mitochondrial</fullName>
        <shortName evidence="10">Glu-AdT subunit B</shortName>
        <ecNumber evidence="10">6.3.5.-</ecNumber>
    </recommendedName>
</protein>
<dbReference type="InterPro" id="IPR004413">
    <property type="entry name" value="GatB"/>
</dbReference>
<dbReference type="InterPro" id="IPR006075">
    <property type="entry name" value="Asn/Gln-tRNA_Trfase_suB/E_cat"/>
</dbReference>
<dbReference type="FunFam" id="1.10.10.410:FF:000001">
    <property type="entry name" value="Aspartyl/glutamyl-tRNA(Asn/Gln) amidotransferase subunit B"/>
    <property type="match status" value="1"/>
</dbReference>
<dbReference type="NCBIfam" id="TIGR00133">
    <property type="entry name" value="gatB"/>
    <property type="match status" value="1"/>
</dbReference>
<comment type="function">
    <text evidence="7">Allows the formation of correctly charged Asn-tRNA(Asn) or Gln-tRNA(Gln) through the transamidation of misacylated Asp-tRNA(Asn) or Glu-tRNA(Gln) in organisms which lack either or both of asparaginyl-tRNA or glutaminyl-tRNA synthetases. The reaction takes place in the presence of glutamine and ATP through an activated phospho-Asp-tRNA(Asn) or phospho-Glu-tRNA(Gln).</text>
</comment>
<dbReference type="HAMAP" id="MF_00121">
    <property type="entry name" value="GatB"/>
    <property type="match status" value="1"/>
</dbReference>
<proteinExistence type="inferred from homology"/>
<feature type="domain" description="Asn/Gln amidotransferase" evidence="11">
    <location>
        <begin position="412"/>
        <end position="559"/>
    </location>
</feature>
<comment type="catalytic activity">
    <reaction evidence="9 10">
        <text>L-glutamyl-tRNA(Gln) + L-glutamine + ATP + H2O = L-glutaminyl-tRNA(Gln) + L-glutamate + ADP + phosphate + H(+)</text>
        <dbReference type="Rhea" id="RHEA:17521"/>
        <dbReference type="Rhea" id="RHEA-COMP:9681"/>
        <dbReference type="Rhea" id="RHEA-COMP:9684"/>
        <dbReference type="ChEBI" id="CHEBI:15377"/>
        <dbReference type="ChEBI" id="CHEBI:15378"/>
        <dbReference type="ChEBI" id="CHEBI:29985"/>
        <dbReference type="ChEBI" id="CHEBI:30616"/>
        <dbReference type="ChEBI" id="CHEBI:43474"/>
        <dbReference type="ChEBI" id="CHEBI:58359"/>
        <dbReference type="ChEBI" id="CHEBI:78520"/>
        <dbReference type="ChEBI" id="CHEBI:78521"/>
        <dbReference type="ChEBI" id="CHEBI:456216"/>
    </reaction>
</comment>
<dbReference type="InterPro" id="IPR023168">
    <property type="entry name" value="GatB_Yqey_C_2"/>
</dbReference>
<dbReference type="Pfam" id="PF02637">
    <property type="entry name" value="GatB_Yqey"/>
    <property type="match status" value="1"/>
</dbReference>
<evidence type="ECO:0000256" key="5">
    <source>
        <dbReference type="ARBA" id="ARBA00022840"/>
    </source>
</evidence>
<evidence type="ECO:0000256" key="7">
    <source>
        <dbReference type="ARBA" id="ARBA00024799"/>
    </source>
</evidence>
<dbReference type="PANTHER" id="PTHR11659">
    <property type="entry name" value="GLUTAMYL-TRNA GLN AMIDOTRANSFERASE SUBUNIT B MITOCHONDRIAL AND PROKARYOTIC PET112-RELATED"/>
    <property type="match status" value="1"/>
</dbReference>
<keyword evidence="4 10" id="KW-0547">Nucleotide-binding</keyword>
<evidence type="ECO:0000256" key="4">
    <source>
        <dbReference type="ARBA" id="ARBA00022741"/>
    </source>
</evidence>
<evidence type="ECO:0000259" key="11">
    <source>
        <dbReference type="SMART" id="SM00845"/>
    </source>
</evidence>
<reference evidence="12" key="1">
    <citation type="journal article" date="2021" name="Front. Plant Sci.">
        <title>Chromosome-Scale Genome Assembly for Chinese Sour Jujube and Insights Into Its Genome Evolution and Domestication Signature.</title>
        <authorList>
            <person name="Shen L.-Y."/>
            <person name="Luo H."/>
            <person name="Wang X.-L."/>
            <person name="Wang X.-M."/>
            <person name="Qiu X.-J."/>
            <person name="Liu H."/>
            <person name="Zhou S.-S."/>
            <person name="Jia K.-H."/>
            <person name="Nie S."/>
            <person name="Bao Y.-T."/>
            <person name="Zhang R.-G."/>
            <person name="Yun Q.-Z."/>
            <person name="Chai Y.-H."/>
            <person name="Lu J.-Y."/>
            <person name="Li Y."/>
            <person name="Zhao S.-W."/>
            <person name="Mao J.-F."/>
            <person name="Jia S.-G."/>
            <person name="Mao Y.-M."/>
        </authorList>
    </citation>
    <scope>NUCLEOTIDE SEQUENCE</scope>
    <source>
        <strain evidence="12">AT0</strain>
        <tissue evidence="12">Leaf</tissue>
    </source>
</reference>
<keyword evidence="5 10" id="KW-0067">ATP-binding</keyword>
<dbReference type="GO" id="GO:0070681">
    <property type="term" value="P:glutaminyl-tRNAGln biosynthesis via transamidation"/>
    <property type="evidence" value="ECO:0007669"/>
    <property type="project" value="UniProtKB-UniRule"/>
</dbReference>
<evidence type="ECO:0000256" key="9">
    <source>
        <dbReference type="ARBA" id="ARBA00047913"/>
    </source>
</evidence>
<keyword evidence="10" id="KW-0496">Mitochondrion</keyword>
<dbReference type="FunFam" id="1.10.150.380:FF:000001">
    <property type="entry name" value="Aspartyl/glutamyl-tRNA(Asn/Gln) amidotransferase subunit B"/>
    <property type="match status" value="1"/>
</dbReference>
<evidence type="ECO:0000256" key="6">
    <source>
        <dbReference type="ARBA" id="ARBA00022917"/>
    </source>
</evidence>
<dbReference type="InterPro" id="IPR017959">
    <property type="entry name" value="Asn/Gln-tRNA_amidoTrfase_suB/E"/>
</dbReference>
<dbReference type="SMART" id="SM00845">
    <property type="entry name" value="GatB_Yqey"/>
    <property type="match status" value="1"/>
</dbReference>
<dbReference type="Gene3D" id="1.10.10.410">
    <property type="match status" value="1"/>
</dbReference>
<evidence type="ECO:0000256" key="8">
    <source>
        <dbReference type="ARBA" id="ARBA00047380"/>
    </source>
</evidence>
<sequence>MASTVFRSLQSFPFCLHPTTLFRRKNGIFYCTIKGKHSQTATQEKQTSNVKVSSRPAIKTLDKILKDYEAIIGIETHVQLSTLTKAFCNCPYNYGSPPNTSVCPVCMGLPGALPVLNSKVIDSAIKVGLALNCKLSLNSKFDRKQYFYPDLPKGYQISQFDIPIATGGFIDLDLPVEFGGGHRRFGITRVHMEEDAGKLLHSDSGSYSQETTFLNLFCSRTFMLIVDLNRAGVPLLEIVSEPDMRNGIEAAEYAAELQRLVRYLGVGNGNMQEGSLRCDVNISIRPIVIRFLLKLVLEIFYAVHVKFVILGQLILKYQGRCNFIVKAKVMKLYRKLVYGKKKTVTMRKKEGLADYRYFPEPDLPGVILTDEYVKDIHNSLPELPEIKRRRYEKMGLSMQDVLFLANDINVAKYFDATIAKGADVKLAANWIMGDIAAYMKNEKLTIDEIKLTPQELAELIASIKAGTISGKIGKEILFELLAKGGTVKGIIEEKDLVQAIDPAEIEKMVDKVLLDNPKQLEQYRGGKTKLQGYFAGQVMKASKGKANPGLLNKILLEKLNAKSS</sequence>
<comment type="subunit">
    <text evidence="2">Heterotrimer of A, B and C subunits.</text>
</comment>
<dbReference type="NCBIfam" id="NF004014">
    <property type="entry name" value="PRK05477.1-4"/>
    <property type="match status" value="1"/>
</dbReference>
<evidence type="ECO:0000256" key="10">
    <source>
        <dbReference type="HAMAP-Rule" id="MF_03147"/>
    </source>
</evidence>
<dbReference type="EC" id="6.3.5.-" evidence="10"/>
<evidence type="ECO:0000313" key="12">
    <source>
        <dbReference type="EMBL" id="KAH7521936.1"/>
    </source>
</evidence>
<keyword evidence="10" id="KW-0150">Chloroplast</keyword>
<comment type="function">
    <text evidence="10">Allows the formation of correctly charged Gln-tRNA(Gln) through the transamidation of misacylated Glu-tRNA(Gln) in chloroplasts and mitochondria. The reaction takes place in the presence of glutamine and ATP through an activated gamma-phospho-Glu-tRNA(Gln).</text>
</comment>
<dbReference type="GO" id="GO:0005524">
    <property type="term" value="F:ATP binding"/>
    <property type="evidence" value="ECO:0007669"/>
    <property type="project" value="UniProtKB-KW"/>
</dbReference>
<dbReference type="PROSITE" id="PS01234">
    <property type="entry name" value="GATB"/>
    <property type="match status" value="1"/>
</dbReference>
<comment type="similarity">
    <text evidence="1 10">Belongs to the GatB/GatE family. GatB subfamily.</text>
</comment>
<evidence type="ECO:0000256" key="2">
    <source>
        <dbReference type="ARBA" id="ARBA00011123"/>
    </source>
</evidence>
<organism evidence="12 13">
    <name type="scientific">Ziziphus jujuba var. spinosa</name>
    <dbReference type="NCBI Taxonomy" id="714518"/>
    <lineage>
        <taxon>Eukaryota</taxon>
        <taxon>Viridiplantae</taxon>
        <taxon>Streptophyta</taxon>
        <taxon>Embryophyta</taxon>
        <taxon>Tracheophyta</taxon>
        <taxon>Spermatophyta</taxon>
        <taxon>Magnoliopsida</taxon>
        <taxon>eudicotyledons</taxon>
        <taxon>Gunneridae</taxon>
        <taxon>Pentapetalae</taxon>
        <taxon>rosids</taxon>
        <taxon>fabids</taxon>
        <taxon>Rosales</taxon>
        <taxon>Rhamnaceae</taxon>
        <taxon>Paliureae</taxon>
        <taxon>Ziziphus</taxon>
    </lineage>
</organism>
<dbReference type="GO" id="GO:0050567">
    <property type="term" value="F:glutaminyl-tRNA synthase (glutamine-hydrolyzing) activity"/>
    <property type="evidence" value="ECO:0007669"/>
    <property type="project" value="UniProtKB-UniRule"/>
</dbReference>
<evidence type="ECO:0000313" key="13">
    <source>
        <dbReference type="Proteomes" id="UP000813462"/>
    </source>
</evidence>
<dbReference type="InterPro" id="IPR014746">
    <property type="entry name" value="Gln_synth/guanido_kin_cat_dom"/>
</dbReference>
<dbReference type="InterPro" id="IPR042114">
    <property type="entry name" value="GatB_C_1"/>
</dbReference>
<dbReference type="GO" id="GO:0005739">
    <property type="term" value="C:mitochondrion"/>
    <property type="evidence" value="ECO:0007669"/>
    <property type="project" value="UniProtKB-SubCell"/>
</dbReference>
<keyword evidence="10" id="KW-0934">Plastid</keyword>
<dbReference type="GO" id="GO:0009507">
    <property type="term" value="C:chloroplast"/>
    <property type="evidence" value="ECO:0007669"/>
    <property type="project" value="UniProtKB-SubCell"/>
</dbReference>
<comment type="caution">
    <text evidence="12">The sequence shown here is derived from an EMBL/GenBank/DDBJ whole genome shotgun (WGS) entry which is preliminary data.</text>
</comment>
<comment type="subunit">
    <text evidence="10">Subunit of the heterotrimeric GatCAB amidotransferase (AdT) complex, composed of A, B and C subunits.</text>
</comment>
<evidence type="ECO:0000256" key="1">
    <source>
        <dbReference type="ARBA" id="ARBA00005306"/>
    </source>
</evidence>
<dbReference type="EMBL" id="JAEACU010000007">
    <property type="protein sequence ID" value="KAH7521936.1"/>
    <property type="molecule type" value="Genomic_DNA"/>
</dbReference>
<gene>
    <name evidence="10" type="primary">GATB</name>
    <name evidence="12" type="ORF">FEM48_Zijuj07G0085000</name>
</gene>
<dbReference type="GO" id="GO:0030956">
    <property type="term" value="C:glutamyl-tRNA(Gln) amidotransferase complex"/>
    <property type="evidence" value="ECO:0007669"/>
    <property type="project" value="UniProtKB-UniRule"/>
</dbReference>
<dbReference type="InterPro" id="IPR018027">
    <property type="entry name" value="Asn/Gln_amidotransferase"/>
</dbReference>
<comment type="subcellular location">
    <subcellularLocation>
        <location evidence="10">Mitochondrion</location>
    </subcellularLocation>
    <subcellularLocation>
        <location evidence="10">Plastid</location>
        <location evidence="10">Chloroplast</location>
    </subcellularLocation>
</comment>
<dbReference type="InterPro" id="IPR017958">
    <property type="entry name" value="Gln-tRNA_amidoTrfase_suB_CS"/>
</dbReference>
<dbReference type="SUPFAM" id="SSF55931">
    <property type="entry name" value="Glutamine synthetase/guanido kinase"/>
    <property type="match status" value="1"/>
</dbReference>
<dbReference type="PANTHER" id="PTHR11659:SF0">
    <property type="entry name" value="GLUTAMYL-TRNA(GLN) AMIDOTRANSFERASE SUBUNIT B, MITOCHONDRIAL"/>
    <property type="match status" value="1"/>
</dbReference>
<dbReference type="Pfam" id="PF02934">
    <property type="entry name" value="GatB_N"/>
    <property type="match status" value="1"/>
</dbReference>
<dbReference type="SUPFAM" id="SSF89095">
    <property type="entry name" value="GatB/YqeY motif"/>
    <property type="match status" value="1"/>
</dbReference>
<keyword evidence="3 10" id="KW-0436">Ligase</keyword>
<comment type="catalytic activity">
    <reaction evidence="8">
        <text>L-aspartyl-tRNA(Asn) + L-glutamine + ATP + H2O = L-asparaginyl-tRNA(Asn) + L-glutamate + ADP + phosphate + 2 H(+)</text>
        <dbReference type="Rhea" id="RHEA:14513"/>
        <dbReference type="Rhea" id="RHEA-COMP:9674"/>
        <dbReference type="Rhea" id="RHEA-COMP:9677"/>
        <dbReference type="ChEBI" id="CHEBI:15377"/>
        <dbReference type="ChEBI" id="CHEBI:15378"/>
        <dbReference type="ChEBI" id="CHEBI:29985"/>
        <dbReference type="ChEBI" id="CHEBI:30616"/>
        <dbReference type="ChEBI" id="CHEBI:43474"/>
        <dbReference type="ChEBI" id="CHEBI:58359"/>
        <dbReference type="ChEBI" id="CHEBI:78515"/>
        <dbReference type="ChEBI" id="CHEBI:78516"/>
        <dbReference type="ChEBI" id="CHEBI:456216"/>
    </reaction>
</comment>
<dbReference type="AlphaFoldDB" id="A0A978V3K3"/>
<evidence type="ECO:0000256" key="3">
    <source>
        <dbReference type="ARBA" id="ARBA00022598"/>
    </source>
</evidence>